<proteinExistence type="predicted"/>
<evidence type="ECO:0000313" key="2">
    <source>
        <dbReference type="Proteomes" id="UP001056120"/>
    </source>
</evidence>
<sequence length="89" mass="9524">MIWRRTLADDERSMAGLHGGGGNYGTTVVMVANLTVGTTQVGVAGLCRPDKVCTRQGETWWNVVAAGHGVGNVRNIRQRVVRFGLRASG</sequence>
<comment type="caution">
    <text evidence="1">The sequence shown here is derived from an EMBL/GenBank/DDBJ whole genome shotgun (WGS) entry which is preliminary data.</text>
</comment>
<reference evidence="2" key="1">
    <citation type="journal article" date="2022" name="Mol. Ecol. Resour.">
        <title>The genomes of chicory, endive, great burdock and yacon provide insights into Asteraceae palaeo-polyploidization history and plant inulin production.</title>
        <authorList>
            <person name="Fan W."/>
            <person name="Wang S."/>
            <person name="Wang H."/>
            <person name="Wang A."/>
            <person name="Jiang F."/>
            <person name="Liu H."/>
            <person name="Zhao H."/>
            <person name="Xu D."/>
            <person name="Zhang Y."/>
        </authorList>
    </citation>
    <scope>NUCLEOTIDE SEQUENCE [LARGE SCALE GENOMIC DNA]</scope>
    <source>
        <strain evidence="2">cv. Yunnan</strain>
    </source>
</reference>
<reference evidence="1 2" key="2">
    <citation type="journal article" date="2022" name="Mol. Ecol. Resour.">
        <title>The genomes of chicory, endive, great burdock and yacon provide insights into Asteraceae paleo-polyploidization history and plant inulin production.</title>
        <authorList>
            <person name="Fan W."/>
            <person name="Wang S."/>
            <person name="Wang H."/>
            <person name="Wang A."/>
            <person name="Jiang F."/>
            <person name="Liu H."/>
            <person name="Zhao H."/>
            <person name="Xu D."/>
            <person name="Zhang Y."/>
        </authorList>
    </citation>
    <scope>NUCLEOTIDE SEQUENCE [LARGE SCALE GENOMIC DNA]</scope>
    <source>
        <strain evidence="2">cv. Yunnan</strain>
        <tissue evidence="1">Leaves</tissue>
    </source>
</reference>
<dbReference type="EMBL" id="CM042022">
    <property type="protein sequence ID" value="KAI3815591.1"/>
    <property type="molecule type" value="Genomic_DNA"/>
</dbReference>
<name>A0ACB9J794_9ASTR</name>
<gene>
    <name evidence="1" type="ORF">L1987_15265</name>
</gene>
<accession>A0ACB9J794</accession>
<dbReference type="Proteomes" id="UP001056120">
    <property type="component" value="Linkage Group LG05"/>
</dbReference>
<evidence type="ECO:0000313" key="1">
    <source>
        <dbReference type="EMBL" id="KAI3815591.1"/>
    </source>
</evidence>
<protein>
    <submittedName>
        <fullName evidence="1">Uncharacterized protein</fullName>
    </submittedName>
</protein>
<organism evidence="1 2">
    <name type="scientific">Smallanthus sonchifolius</name>
    <dbReference type="NCBI Taxonomy" id="185202"/>
    <lineage>
        <taxon>Eukaryota</taxon>
        <taxon>Viridiplantae</taxon>
        <taxon>Streptophyta</taxon>
        <taxon>Embryophyta</taxon>
        <taxon>Tracheophyta</taxon>
        <taxon>Spermatophyta</taxon>
        <taxon>Magnoliopsida</taxon>
        <taxon>eudicotyledons</taxon>
        <taxon>Gunneridae</taxon>
        <taxon>Pentapetalae</taxon>
        <taxon>asterids</taxon>
        <taxon>campanulids</taxon>
        <taxon>Asterales</taxon>
        <taxon>Asteraceae</taxon>
        <taxon>Asteroideae</taxon>
        <taxon>Heliantheae alliance</taxon>
        <taxon>Millerieae</taxon>
        <taxon>Smallanthus</taxon>
    </lineage>
</organism>
<keyword evidence="2" id="KW-1185">Reference proteome</keyword>